<dbReference type="Proteomes" id="UP001501752">
    <property type="component" value="Unassembled WGS sequence"/>
</dbReference>
<organism evidence="1 2">
    <name type="scientific">Kitasatospora terrestris</name>
    <dbReference type="NCBI Taxonomy" id="258051"/>
    <lineage>
        <taxon>Bacteria</taxon>
        <taxon>Bacillati</taxon>
        <taxon>Actinomycetota</taxon>
        <taxon>Actinomycetes</taxon>
        <taxon>Kitasatosporales</taxon>
        <taxon>Streptomycetaceae</taxon>
        <taxon>Kitasatospora</taxon>
    </lineage>
</organism>
<proteinExistence type="predicted"/>
<reference evidence="2" key="1">
    <citation type="journal article" date="2019" name="Int. J. Syst. Evol. Microbiol.">
        <title>The Global Catalogue of Microorganisms (GCM) 10K type strain sequencing project: providing services to taxonomists for standard genome sequencing and annotation.</title>
        <authorList>
            <consortium name="The Broad Institute Genomics Platform"/>
            <consortium name="The Broad Institute Genome Sequencing Center for Infectious Disease"/>
            <person name="Wu L."/>
            <person name="Ma J."/>
        </authorList>
    </citation>
    <scope>NUCLEOTIDE SEQUENCE [LARGE SCALE GENOMIC DNA]</scope>
    <source>
        <strain evidence="2">JCM 13006</strain>
    </source>
</reference>
<protein>
    <submittedName>
        <fullName evidence="1">Uncharacterized protein</fullName>
    </submittedName>
</protein>
<sequence>MGITADGFSALCTDEDEVLGCDAVTFSARYGGAIFSTLVYRVTEFPGKIDEREVLEFAADADQVFGAS</sequence>
<dbReference type="EMBL" id="BAABIS010000001">
    <property type="protein sequence ID" value="GAA4845434.1"/>
    <property type="molecule type" value="Genomic_DNA"/>
</dbReference>
<accession>A0ABP9DKQ0</accession>
<evidence type="ECO:0000313" key="1">
    <source>
        <dbReference type="EMBL" id="GAA4845434.1"/>
    </source>
</evidence>
<gene>
    <name evidence="1" type="ORF">GCM10023235_22430</name>
</gene>
<keyword evidence="2" id="KW-1185">Reference proteome</keyword>
<name>A0ABP9DKQ0_9ACTN</name>
<evidence type="ECO:0000313" key="2">
    <source>
        <dbReference type="Proteomes" id="UP001501752"/>
    </source>
</evidence>
<comment type="caution">
    <text evidence="1">The sequence shown here is derived from an EMBL/GenBank/DDBJ whole genome shotgun (WGS) entry which is preliminary data.</text>
</comment>